<protein>
    <submittedName>
        <fullName evidence="1">Helix-hairpin-helix domain-containing protein</fullName>
    </submittedName>
</protein>
<evidence type="ECO:0000313" key="1">
    <source>
        <dbReference type="EMBL" id="WKN40409.1"/>
    </source>
</evidence>
<dbReference type="GO" id="GO:0000166">
    <property type="term" value="F:nucleotide binding"/>
    <property type="evidence" value="ECO:0007669"/>
    <property type="project" value="InterPro"/>
</dbReference>
<accession>A0AA49JKL1</accession>
<sequence length="66" mass="7394">MKKINGVGPKFEEALNEHGIHTYQQLVDLSSEEIEKLGEDVDGITAEMVQDDWIPQAKELIAEKKG</sequence>
<proteinExistence type="predicted"/>
<name>A0AA49JKL1_9BACT</name>
<organism evidence="1">
    <name type="scientific">Roseihalotalea indica</name>
    <dbReference type="NCBI Taxonomy" id="2867963"/>
    <lineage>
        <taxon>Bacteria</taxon>
        <taxon>Pseudomonadati</taxon>
        <taxon>Bacteroidota</taxon>
        <taxon>Cytophagia</taxon>
        <taxon>Cytophagales</taxon>
        <taxon>Catalimonadaceae</taxon>
        <taxon>Roseihalotalea</taxon>
    </lineage>
</organism>
<dbReference type="Gene3D" id="1.10.150.20">
    <property type="entry name" value="5' to 3' exonuclease, C-terminal subdomain"/>
    <property type="match status" value="1"/>
</dbReference>
<dbReference type="InterPro" id="IPR010995">
    <property type="entry name" value="DNA_repair_Rad51/TF_NusA_a-hlx"/>
</dbReference>
<dbReference type="AlphaFoldDB" id="A0AA49JKL1"/>
<dbReference type="SUPFAM" id="SSF47794">
    <property type="entry name" value="Rad51 N-terminal domain-like"/>
    <property type="match status" value="1"/>
</dbReference>
<gene>
    <name evidence="1" type="ORF">K4G66_01910</name>
</gene>
<dbReference type="Pfam" id="PF14520">
    <property type="entry name" value="HHH_5"/>
    <property type="match status" value="1"/>
</dbReference>
<reference evidence="1" key="1">
    <citation type="journal article" date="2023" name="Comput. Struct. Biotechnol. J.">
        <title>Discovery of a novel marine Bacteroidetes with a rich repertoire of carbohydrate-active enzymes.</title>
        <authorList>
            <person name="Chen B."/>
            <person name="Liu G."/>
            <person name="Chen Q."/>
            <person name="Wang H."/>
            <person name="Liu L."/>
            <person name="Tang K."/>
        </authorList>
    </citation>
    <scope>NUCLEOTIDE SEQUENCE</scope>
    <source>
        <strain evidence="1">TK19036</strain>
    </source>
</reference>
<reference evidence="1" key="2">
    <citation type="journal article" date="2024" name="Antonie Van Leeuwenhoek">
        <title>Roseihalotalea indica gen. nov., sp. nov., a halophilic Bacteroidetes from mesopelagic Southwest Indian Ocean with higher carbohydrate metabolic potential.</title>
        <authorList>
            <person name="Chen B."/>
            <person name="Zhang M."/>
            <person name="Lin D."/>
            <person name="Ye J."/>
            <person name="Tang K."/>
        </authorList>
    </citation>
    <scope>NUCLEOTIDE SEQUENCE</scope>
    <source>
        <strain evidence="1">TK19036</strain>
    </source>
</reference>
<dbReference type="EMBL" id="CP120682">
    <property type="protein sequence ID" value="WKN40409.1"/>
    <property type="molecule type" value="Genomic_DNA"/>
</dbReference>